<dbReference type="SUPFAM" id="SSF50475">
    <property type="entry name" value="FMN-binding split barrel"/>
    <property type="match status" value="1"/>
</dbReference>
<keyword evidence="2" id="KW-1185">Reference proteome</keyword>
<dbReference type="Pfam" id="PF12900">
    <property type="entry name" value="Pyridox_ox_2"/>
    <property type="match status" value="1"/>
</dbReference>
<evidence type="ECO:0000313" key="1">
    <source>
        <dbReference type="EMBL" id="RQG97149.1"/>
    </source>
</evidence>
<dbReference type="Gene3D" id="2.30.110.10">
    <property type="entry name" value="Electron Transport, Fmn-binding Protein, Chain A"/>
    <property type="match status" value="1"/>
</dbReference>
<dbReference type="AlphaFoldDB" id="A0A3N6PCG0"/>
<comment type="caution">
    <text evidence="1">The sequence shown here is derived from an EMBL/GenBank/DDBJ whole genome shotgun (WGS) entry which is preliminary data.</text>
</comment>
<dbReference type="Proteomes" id="UP000282323">
    <property type="component" value="Unassembled WGS sequence"/>
</dbReference>
<evidence type="ECO:0000313" key="2">
    <source>
        <dbReference type="Proteomes" id="UP000282323"/>
    </source>
</evidence>
<evidence type="ECO:0008006" key="3">
    <source>
        <dbReference type="Google" id="ProtNLM"/>
    </source>
</evidence>
<sequence length="152" mass="16992">MTALEPHRMDETEIHEFMKDHGYGVLSLADESVAHGVPVSFGYHEDEGLFLCLHRFDEESTKHEFIERTSKASLTVIDTESRESWGSVVVTGTLSEFETLTPSELTEKYVAGKRMQDNAWFPSFDVSEDDDVDSTMFAFSIDDITGLKGTGG</sequence>
<proteinExistence type="predicted"/>
<organism evidence="1 2">
    <name type="scientific">Natrarchaeobius chitinivorans</name>
    <dbReference type="NCBI Taxonomy" id="1679083"/>
    <lineage>
        <taxon>Archaea</taxon>
        <taxon>Methanobacteriati</taxon>
        <taxon>Methanobacteriota</taxon>
        <taxon>Stenosarchaea group</taxon>
        <taxon>Halobacteria</taxon>
        <taxon>Halobacteriales</taxon>
        <taxon>Natrialbaceae</taxon>
        <taxon>Natrarchaeobius</taxon>
    </lineage>
</organism>
<protein>
    <recommendedName>
        <fullName evidence="3">Pyridoxamine 5'-phosphate oxidase family protein</fullName>
    </recommendedName>
</protein>
<dbReference type="RefSeq" id="WP_124194270.1">
    <property type="nucleotide sequence ID" value="NZ_REGA01000002.1"/>
</dbReference>
<dbReference type="InterPro" id="IPR024747">
    <property type="entry name" value="Pyridox_Oxase-rel"/>
</dbReference>
<accession>A0A3N6PCG0</accession>
<reference evidence="1 2" key="1">
    <citation type="submission" date="2018-10" db="EMBL/GenBank/DDBJ databases">
        <title>Natrarchaeobius chitinivorans gen. nov., sp. nov., and Natrarchaeobius haloalkaliphilus sp. nov., alkaliphilic, chitin-utilizing haloarchaea from hypersaline alkaline lakes.</title>
        <authorList>
            <person name="Sorokin D.Y."/>
            <person name="Elcheninov A.G."/>
            <person name="Kostrikina N.A."/>
            <person name="Bale N.J."/>
            <person name="Sinninghe Damste J.S."/>
            <person name="Khijniak T.V."/>
            <person name="Kublanov I.V."/>
            <person name="Toshchakov S.V."/>
        </authorList>
    </citation>
    <scope>NUCLEOTIDE SEQUENCE [LARGE SCALE GENOMIC DNA]</scope>
    <source>
        <strain evidence="1 2">AArcht4T</strain>
    </source>
</reference>
<dbReference type="OrthoDB" id="953at2157"/>
<gene>
    <name evidence="1" type="ORF">EA473_03480</name>
</gene>
<dbReference type="InterPro" id="IPR012349">
    <property type="entry name" value="Split_barrel_FMN-bd"/>
</dbReference>
<dbReference type="EMBL" id="REGA01000002">
    <property type="protein sequence ID" value="RQG97149.1"/>
    <property type="molecule type" value="Genomic_DNA"/>
</dbReference>
<name>A0A3N6PCG0_NATCH</name>